<name>A0A367L469_9HYPO</name>
<reference evidence="2 3" key="1">
    <citation type="journal article" date="2015" name="BMC Genomics">
        <title>Insights from the genome of Ophiocordyceps polyrhachis-furcata to pathogenicity and host specificity in insect fungi.</title>
        <authorList>
            <person name="Wichadakul D."/>
            <person name="Kobmoo N."/>
            <person name="Ingsriswang S."/>
            <person name="Tangphatsornruang S."/>
            <person name="Chantasingh D."/>
            <person name="Luangsa-ard J.J."/>
            <person name="Eurwilaichitr L."/>
        </authorList>
    </citation>
    <scope>NUCLEOTIDE SEQUENCE [LARGE SCALE GENOMIC DNA]</scope>
    <source>
        <strain evidence="2 3">BCC 54312</strain>
    </source>
</reference>
<dbReference type="EMBL" id="LKCN02000016">
    <property type="protein sequence ID" value="RCI09219.1"/>
    <property type="molecule type" value="Genomic_DNA"/>
</dbReference>
<evidence type="ECO:0000313" key="2">
    <source>
        <dbReference type="EMBL" id="RCI09219.1"/>
    </source>
</evidence>
<accession>A0A367L469</accession>
<dbReference type="AlphaFoldDB" id="A0A367L469"/>
<dbReference type="Pfam" id="PF10906">
    <property type="entry name" value="Mrx7"/>
    <property type="match status" value="1"/>
</dbReference>
<sequence>MAFYNWLFRVIMVYEDRIIDVILRRPGFHRAVGRIHRAIDERIHGRNPHEPMAQGEATADPTKTSRRRLFFRHFFDELGNQARGKPTDPPPKK</sequence>
<gene>
    <name evidence="2" type="ORF">L249_1424</name>
</gene>
<feature type="region of interest" description="Disordered" evidence="1">
    <location>
        <begin position="42"/>
        <end position="63"/>
    </location>
</feature>
<comment type="caution">
    <text evidence="2">The sequence shown here is derived from an EMBL/GenBank/DDBJ whole genome shotgun (WGS) entry which is preliminary data.</text>
</comment>
<dbReference type="InterPro" id="IPR020301">
    <property type="entry name" value="Mrx7"/>
</dbReference>
<dbReference type="Proteomes" id="UP000253664">
    <property type="component" value="Unassembled WGS sequence"/>
</dbReference>
<proteinExistence type="predicted"/>
<evidence type="ECO:0000256" key="1">
    <source>
        <dbReference type="SAM" id="MobiDB-lite"/>
    </source>
</evidence>
<protein>
    <submittedName>
        <fullName evidence="2">Uncharacterized protein</fullName>
    </submittedName>
</protein>
<evidence type="ECO:0000313" key="3">
    <source>
        <dbReference type="Proteomes" id="UP000253664"/>
    </source>
</evidence>
<organism evidence="2 3">
    <name type="scientific">Ophiocordyceps polyrhachis-furcata BCC 54312</name>
    <dbReference type="NCBI Taxonomy" id="1330021"/>
    <lineage>
        <taxon>Eukaryota</taxon>
        <taxon>Fungi</taxon>
        <taxon>Dikarya</taxon>
        <taxon>Ascomycota</taxon>
        <taxon>Pezizomycotina</taxon>
        <taxon>Sordariomycetes</taxon>
        <taxon>Hypocreomycetidae</taxon>
        <taxon>Hypocreales</taxon>
        <taxon>Ophiocordycipitaceae</taxon>
        <taxon>Ophiocordyceps</taxon>
    </lineage>
</organism>
<keyword evidence="3" id="KW-1185">Reference proteome</keyword>
<dbReference type="OrthoDB" id="4138121at2759"/>